<evidence type="ECO:0000256" key="4">
    <source>
        <dbReference type="ARBA" id="ARBA00023274"/>
    </source>
</evidence>
<comment type="similarity">
    <text evidence="5">Belongs to the bacterial ribosomal protein bL25 family. CTC subfamily.</text>
</comment>
<evidence type="ECO:0000259" key="8">
    <source>
        <dbReference type="Pfam" id="PF14693"/>
    </source>
</evidence>
<dbReference type="NCBIfam" id="NF004133">
    <property type="entry name" value="PRK05618.2-4"/>
    <property type="match status" value="1"/>
</dbReference>
<dbReference type="InterPro" id="IPR020057">
    <property type="entry name" value="Ribosomal_bL25_b-dom"/>
</dbReference>
<keyword evidence="2 5" id="KW-0694">RNA-binding</keyword>
<accession>A0ABM5M3G2</accession>
<dbReference type="InterPro" id="IPR029751">
    <property type="entry name" value="Ribosomal_L25_dom"/>
</dbReference>
<dbReference type="InterPro" id="IPR011035">
    <property type="entry name" value="Ribosomal_bL25/Gln-tRNA_synth"/>
</dbReference>
<feature type="compositionally biased region" description="Acidic residues" evidence="6">
    <location>
        <begin position="186"/>
        <end position="205"/>
    </location>
</feature>
<feature type="domain" description="Large ribosomal subunit protein bL25 beta" evidence="8">
    <location>
        <begin position="99"/>
        <end position="181"/>
    </location>
</feature>
<evidence type="ECO:0000256" key="2">
    <source>
        <dbReference type="ARBA" id="ARBA00022884"/>
    </source>
</evidence>
<evidence type="ECO:0000259" key="7">
    <source>
        <dbReference type="Pfam" id="PF01386"/>
    </source>
</evidence>
<feature type="domain" description="Large ribosomal subunit protein bL25 L25" evidence="7">
    <location>
        <begin position="4"/>
        <end position="90"/>
    </location>
</feature>
<keyword evidence="1 5" id="KW-0699">rRNA-binding</keyword>
<dbReference type="InterPro" id="IPR037121">
    <property type="entry name" value="Ribosomal_bL25_C"/>
</dbReference>
<dbReference type="InterPro" id="IPR020930">
    <property type="entry name" value="Ribosomal_uL5_bac-type"/>
</dbReference>
<dbReference type="PANTHER" id="PTHR33284:SF1">
    <property type="entry name" value="RIBOSOMAL PROTEIN L25_GLN-TRNA SYNTHETASE, ANTI-CODON-BINDING DOMAIN-CONTAINING PROTEIN"/>
    <property type="match status" value="1"/>
</dbReference>
<comment type="function">
    <text evidence="5">This is one of the proteins that binds to the 5S RNA in the ribosome where it forms part of the central protuberance.</text>
</comment>
<dbReference type="InterPro" id="IPR001021">
    <property type="entry name" value="Ribosomal_bL25_long"/>
</dbReference>
<dbReference type="EMBL" id="CP002207">
    <property type="protein sequence ID" value="ADP34691.1"/>
    <property type="molecule type" value="Genomic_DNA"/>
</dbReference>
<dbReference type="Gene3D" id="2.40.240.10">
    <property type="entry name" value="Ribosomal Protein L25, Chain P"/>
    <property type="match status" value="1"/>
</dbReference>
<evidence type="ECO:0000313" key="10">
    <source>
        <dbReference type="Proteomes" id="UP000006867"/>
    </source>
</evidence>
<reference evidence="9 10" key="1">
    <citation type="journal article" date="2011" name="Front. Microbiol.">
        <title>Genomic signatures of strain selection and enhancement in Bacillus atrophaeus var. globigii, a historical biowarfare simulant.</title>
        <authorList>
            <person name="Gibbons H.S."/>
            <person name="Broomall S.M."/>
            <person name="McNew L.A."/>
            <person name="Daligault H."/>
            <person name="Chapman C."/>
            <person name="Bruce D."/>
            <person name="Karavis M."/>
            <person name="Krepps M."/>
            <person name="McGregor P.A."/>
            <person name="Hong C."/>
            <person name="Park K.H."/>
            <person name="Akmal A."/>
            <person name="Feldman A."/>
            <person name="Lin J.S."/>
            <person name="Chang W.E."/>
            <person name="Higgs B.W."/>
            <person name="Demirev P."/>
            <person name="Lindquist J."/>
            <person name="Liem A."/>
            <person name="Fochler E."/>
            <person name="Read T.D."/>
            <person name="Tapia R."/>
            <person name="Johnson S."/>
            <person name="Bishop-Lilly K.A."/>
            <person name="Detter C."/>
            <person name="Han C."/>
            <person name="Sozhamannan S."/>
            <person name="Rosenzweig C.N."/>
            <person name="Skowronski E.W."/>
        </authorList>
    </citation>
    <scope>NUCLEOTIDE SEQUENCE [LARGE SCALE GENOMIC DNA]</scope>
    <source>
        <strain evidence="9 10">1942</strain>
    </source>
</reference>
<sequence>MATLKAKERTDFKRSSLRKIRTSGHVPGIIYGKETTNTPVSLDSIELIKTLRDEGKNTIITIDIDGKKHAVMVSELQTDPLKNEVTHADFQVVNMSEDIEVDVPIHLTGESVGVKEGGVLQQPLYELSVKAKPKAIPQSIEADISGLDINDVLTIADLSADGEYSFNHESDEVVASILPPQQQEAAEGEEEEQTGGQPEGEDENQ</sequence>
<dbReference type="CDD" id="cd00495">
    <property type="entry name" value="Ribosomal_L25_TL5_CTC"/>
    <property type="match status" value="1"/>
</dbReference>
<dbReference type="Pfam" id="PF14693">
    <property type="entry name" value="Ribosomal_TL5_C"/>
    <property type="match status" value="1"/>
</dbReference>
<dbReference type="Proteomes" id="UP000006867">
    <property type="component" value="Chromosome"/>
</dbReference>
<proteinExistence type="inferred from homology"/>
<gene>
    <name evidence="5" type="primary">rplY</name>
    <name evidence="5" type="synonym">ctc</name>
    <name evidence="9" type="ordered locus">BATR1942_18870</name>
</gene>
<dbReference type="Pfam" id="PF01386">
    <property type="entry name" value="Ribosomal_L25p"/>
    <property type="match status" value="1"/>
</dbReference>
<evidence type="ECO:0000256" key="5">
    <source>
        <dbReference type="HAMAP-Rule" id="MF_01334"/>
    </source>
</evidence>
<dbReference type="RefSeq" id="WP_003328580.1">
    <property type="nucleotide sequence ID" value="NC_014639.1"/>
</dbReference>
<keyword evidence="3 5" id="KW-0689">Ribosomal protein</keyword>
<evidence type="ECO:0000313" key="9">
    <source>
        <dbReference type="EMBL" id="ADP34691.1"/>
    </source>
</evidence>
<evidence type="ECO:0000256" key="3">
    <source>
        <dbReference type="ARBA" id="ARBA00022980"/>
    </source>
</evidence>
<dbReference type="Gene3D" id="2.170.120.20">
    <property type="entry name" value="Ribosomal protein L25, beta domain"/>
    <property type="match status" value="1"/>
</dbReference>
<dbReference type="HAMAP" id="MF_01334">
    <property type="entry name" value="Ribosomal_bL25_CTC"/>
    <property type="match status" value="1"/>
</dbReference>
<dbReference type="InterPro" id="IPR020056">
    <property type="entry name" value="Rbsml_bL25/Gln-tRNA_synth_N"/>
</dbReference>
<dbReference type="GeneID" id="92915110"/>
<feature type="region of interest" description="Disordered" evidence="6">
    <location>
        <begin position="177"/>
        <end position="205"/>
    </location>
</feature>
<dbReference type="GO" id="GO:0005840">
    <property type="term" value="C:ribosome"/>
    <property type="evidence" value="ECO:0007669"/>
    <property type="project" value="UniProtKB-KW"/>
</dbReference>
<protein>
    <recommendedName>
        <fullName evidence="5">Large ribosomal subunit protein bL25</fullName>
    </recommendedName>
    <alternativeName>
        <fullName evidence="5">General stress protein CTC</fullName>
    </alternativeName>
</protein>
<keyword evidence="10" id="KW-1185">Reference proteome</keyword>
<evidence type="ECO:0000256" key="1">
    <source>
        <dbReference type="ARBA" id="ARBA00022730"/>
    </source>
</evidence>
<dbReference type="NCBIfam" id="TIGR00731">
    <property type="entry name" value="bL25_bact_ctc"/>
    <property type="match status" value="1"/>
</dbReference>
<organism evidence="9 10">
    <name type="scientific">Bacillus atrophaeus (strain 1942)</name>
    <dbReference type="NCBI Taxonomy" id="720555"/>
    <lineage>
        <taxon>Bacteria</taxon>
        <taxon>Bacillati</taxon>
        <taxon>Bacillota</taxon>
        <taxon>Bacilli</taxon>
        <taxon>Bacillales</taxon>
        <taxon>Bacillaceae</taxon>
        <taxon>Bacillus</taxon>
    </lineage>
</organism>
<name>A0ABM5M3G2_BACA1</name>
<dbReference type="SUPFAM" id="SSF50715">
    <property type="entry name" value="Ribosomal protein L25-like"/>
    <property type="match status" value="1"/>
</dbReference>
<dbReference type="PANTHER" id="PTHR33284">
    <property type="entry name" value="RIBOSOMAL PROTEIN L25/GLN-TRNA SYNTHETASE, ANTI-CODON-BINDING DOMAIN-CONTAINING PROTEIN"/>
    <property type="match status" value="1"/>
</dbReference>
<comment type="subunit">
    <text evidence="5">Part of the 50S ribosomal subunit; part of the 5S rRNA/L5/L18/L25 subcomplex. Contacts the 5S rRNA. Binds to the 5S rRNA independently of L5 and L18.</text>
</comment>
<keyword evidence="4 5" id="KW-0687">Ribonucleoprotein</keyword>
<evidence type="ECO:0000256" key="6">
    <source>
        <dbReference type="SAM" id="MobiDB-lite"/>
    </source>
</evidence>